<keyword evidence="2" id="KW-0472">Membrane</keyword>
<dbReference type="PANTHER" id="PTHR33365">
    <property type="entry name" value="YALI0B05434P"/>
    <property type="match status" value="1"/>
</dbReference>
<dbReference type="InterPro" id="IPR021765">
    <property type="entry name" value="UstYa-like"/>
</dbReference>
<name>A0ABR1Q075_9PEZI</name>
<dbReference type="GeneID" id="92081707"/>
<dbReference type="Proteomes" id="UP001391051">
    <property type="component" value="Unassembled WGS sequence"/>
</dbReference>
<evidence type="ECO:0000256" key="2">
    <source>
        <dbReference type="SAM" id="Phobius"/>
    </source>
</evidence>
<organism evidence="3 4">
    <name type="scientific">Apiospora aurea</name>
    <dbReference type="NCBI Taxonomy" id="335848"/>
    <lineage>
        <taxon>Eukaryota</taxon>
        <taxon>Fungi</taxon>
        <taxon>Dikarya</taxon>
        <taxon>Ascomycota</taxon>
        <taxon>Pezizomycotina</taxon>
        <taxon>Sordariomycetes</taxon>
        <taxon>Xylariomycetidae</taxon>
        <taxon>Amphisphaeriales</taxon>
        <taxon>Apiosporaceae</taxon>
        <taxon>Apiospora</taxon>
    </lineage>
</organism>
<sequence>MWNQLFKTPKTRYGLLAKVEDDDLDGSDSGALTDDHPVTAHQTAPRGLHRAHVAILLSLNIALFIISIAFFAATIQSQNAKNGGEIEENTRNGHLRPISMFSPVLDETDIAVEKRRMDATLLQRAPPVIYREEPSRKVDEAWQKLWDTRPIPLAAEHVRRMGKDPNEAVKIPPEWGYGDDAYFGRLDVFHQMHCLDALRREVWFDHYYGKKYPGGFNTTTEFHRLHLSHCTYLLMQNIMCNANTDVYTHIWTDTLTHPFPDFNIDHKCKNFDAVVAWQNENALDEKAFVELTRPEGYPYRKMTHKFKEIHGWLFGPADVDDGSGEIA</sequence>
<comment type="similarity">
    <text evidence="1">Belongs to the ustYa family.</text>
</comment>
<comment type="caution">
    <text evidence="3">The sequence shown here is derived from an EMBL/GenBank/DDBJ whole genome shotgun (WGS) entry which is preliminary data.</text>
</comment>
<dbReference type="PANTHER" id="PTHR33365:SF14">
    <property type="entry name" value="TAT PATHWAY SIGNAL SEQUENCE"/>
    <property type="match status" value="1"/>
</dbReference>
<dbReference type="RefSeq" id="XP_066695341.1">
    <property type="nucleotide sequence ID" value="XM_066848645.1"/>
</dbReference>
<keyword evidence="4" id="KW-1185">Reference proteome</keyword>
<protein>
    <submittedName>
        <fullName evidence="3">Uncharacterized protein</fullName>
    </submittedName>
</protein>
<proteinExistence type="inferred from homology"/>
<evidence type="ECO:0000256" key="1">
    <source>
        <dbReference type="ARBA" id="ARBA00035112"/>
    </source>
</evidence>
<accession>A0ABR1Q075</accession>
<evidence type="ECO:0000313" key="3">
    <source>
        <dbReference type="EMBL" id="KAK7943310.1"/>
    </source>
</evidence>
<evidence type="ECO:0000313" key="4">
    <source>
        <dbReference type="Proteomes" id="UP001391051"/>
    </source>
</evidence>
<keyword evidence="2" id="KW-0812">Transmembrane</keyword>
<dbReference type="EMBL" id="JAQQWE010000008">
    <property type="protein sequence ID" value="KAK7943310.1"/>
    <property type="molecule type" value="Genomic_DNA"/>
</dbReference>
<keyword evidence="2" id="KW-1133">Transmembrane helix</keyword>
<feature type="transmembrane region" description="Helical" evidence="2">
    <location>
        <begin position="53"/>
        <end position="73"/>
    </location>
</feature>
<gene>
    <name evidence="3" type="ORF">PG986_012423</name>
</gene>
<reference evidence="3 4" key="1">
    <citation type="submission" date="2023-01" db="EMBL/GenBank/DDBJ databases">
        <title>Analysis of 21 Apiospora genomes using comparative genomics revels a genus with tremendous synthesis potential of carbohydrate active enzymes and secondary metabolites.</title>
        <authorList>
            <person name="Sorensen T."/>
        </authorList>
    </citation>
    <scope>NUCLEOTIDE SEQUENCE [LARGE SCALE GENOMIC DNA]</scope>
    <source>
        <strain evidence="3 4">CBS 24483</strain>
    </source>
</reference>
<dbReference type="Pfam" id="PF11807">
    <property type="entry name" value="UstYa"/>
    <property type="match status" value="1"/>
</dbReference>